<evidence type="ECO:0000256" key="2">
    <source>
        <dbReference type="ARBA" id="ARBA00022475"/>
    </source>
</evidence>
<dbReference type="InterPro" id="IPR050297">
    <property type="entry name" value="LipidA_mod_glycosyltrf_83"/>
</dbReference>
<dbReference type="PANTHER" id="PTHR33908:SF11">
    <property type="entry name" value="MEMBRANE PROTEIN"/>
    <property type="match status" value="1"/>
</dbReference>
<dbReference type="Pfam" id="PF13231">
    <property type="entry name" value="PMT_2"/>
    <property type="match status" value="1"/>
</dbReference>
<keyword evidence="5 8" id="KW-0812">Transmembrane</keyword>
<feature type="transmembrane region" description="Helical" evidence="8">
    <location>
        <begin position="361"/>
        <end position="384"/>
    </location>
</feature>
<dbReference type="GO" id="GO:0009103">
    <property type="term" value="P:lipopolysaccharide biosynthetic process"/>
    <property type="evidence" value="ECO:0007669"/>
    <property type="project" value="UniProtKB-ARBA"/>
</dbReference>
<evidence type="ECO:0000256" key="8">
    <source>
        <dbReference type="SAM" id="Phobius"/>
    </source>
</evidence>
<protein>
    <recommendedName>
        <fullName evidence="9">Glycosyltransferase RgtA/B/C/D-like domain-containing protein</fullName>
    </recommendedName>
</protein>
<feature type="transmembrane region" description="Helical" evidence="8">
    <location>
        <begin position="99"/>
        <end position="116"/>
    </location>
</feature>
<gene>
    <name evidence="10" type="ORF">D9R14_08140</name>
</gene>
<organism evidence="10 11">
    <name type="scientific">Xanthobacter tagetidis</name>
    <dbReference type="NCBI Taxonomy" id="60216"/>
    <lineage>
        <taxon>Bacteria</taxon>
        <taxon>Pseudomonadati</taxon>
        <taxon>Pseudomonadota</taxon>
        <taxon>Alphaproteobacteria</taxon>
        <taxon>Hyphomicrobiales</taxon>
        <taxon>Xanthobacteraceae</taxon>
        <taxon>Xanthobacter</taxon>
    </lineage>
</organism>
<comment type="caution">
    <text evidence="10">The sequence shown here is derived from an EMBL/GenBank/DDBJ whole genome shotgun (WGS) entry which is preliminary data.</text>
</comment>
<evidence type="ECO:0000256" key="1">
    <source>
        <dbReference type="ARBA" id="ARBA00004651"/>
    </source>
</evidence>
<evidence type="ECO:0000256" key="4">
    <source>
        <dbReference type="ARBA" id="ARBA00022679"/>
    </source>
</evidence>
<dbReference type="GO" id="GO:0005886">
    <property type="term" value="C:plasma membrane"/>
    <property type="evidence" value="ECO:0007669"/>
    <property type="project" value="UniProtKB-SubCell"/>
</dbReference>
<proteinExistence type="predicted"/>
<keyword evidence="4" id="KW-0808">Transferase</keyword>
<reference evidence="10 11" key="1">
    <citation type="submission" date="2018-10" db="EMBL/GenBank/DDBJ databases">
        <title>Xanthobacter tagetidis genome sequencing and assembly.</title>
        <authorList>
            <person name="Maclea K.S."/>
            <person name="Goen A.E."/>
            <person name="Fatima S.A."/>
        </authorList>
    </citation>
    <scope>NUCLEOTIDE SEQUENCE [LARGE SCALE GENOMIC DNA]</scope>
    <source>
        <strain evidence="10 11">ATCC 700314</strain>
    </source>
</reference>
<evidence type="ECO:0000256" key="5">
    <source>
        <dbReference type="ARBA" id="ARBA00022692"/>
    </source>
</evidence>
<dbReference type="Proteomes" id="UP000269692">
    <property type="component" value="Unassembled WGS sequence"/>
</dbReference>
<keyword evidence="7 8" id="KW-0472">Membrane</keyword>
<feature type="transmembrane region" description="Helical" evidence="8">
    <location>
        <begin position="122"/>
        <end position="143"/>
    </location>
</feature>
<dbReference type="GO" id="GO:0016763">
    <property type="term" value="F:pentosyltransferase activity"/>
    <property type="evidence" value="ECO:0007669"/>
    <property type="project" value="TreeGrafter"/>
</dbReference>
<keyword evidence="11" id="KW-1185">Reference proteome</keyword>
<feature type="transmembrane region" description="Helical" evidence="8">
    <location>
        <begin position="74"/>
        <end position="92"/>
    </location>
</feature>
<dbReference type="RefSeq" id="WP_121622827.1">
    <property type="nucleotide sequence ID" value="NZ_JACIIW010000001.1"/>
</dbReference>
<evidence type="ECO:0000313" key="10">
    <source>
        <dbReference type="EMBL" id="RLP79617.1"/>
    </source>
</evidence>
<evidence type="ECO:0000259" key="9">
    <source>
        <dbReference type="Pfam" id="PF13231"/>
    </source>
</evidence>
<keyword evidence="2" id="KW-1003">Cell membrane</keyword>
<dbReference type="PANTHER" id="PTHR33908">
    <property type="entry name" value="MANNOSYLTRANSFERASE YKCB-RELATED"/>
    <property type="match status" value="1"/>
</dbReference>
<evidence type="ECO:0000256" key="7">
    <source>
        <dbReference type="ARBA" id="ARBA00023136"/>
    </source>
</evidence>
<keyword evidence="3" id="KW-0328">Glycosyltransferase</keyword>
<dbReference type="OrthoDB" id="3760751at2"/>
<feature type="transmembrane region" description="Helical" evidence="8">
    <location>
        <begin position="305"/>
        <end position="322"/>
    </location>
</feature>
<name>A0A3L7AHF2_9HYPH</name>
<accession>A0A3L7AHF2</accession>
<dbReference type="EMBL" id="RCTF01000005">
    <property type="protein sequence ID" value="RLP79617.1"/>
    <property type="molecule type" value="Genomic_DNA"/>
</dbReference>
<evidence type="ECO:0000256" key="3">
    <source>
        <dbReference type="ARBA" id="ARBA00022676"/>
    </source>
</evidence>
<feature type="transmembrane region" description="Helical" evidence="8">
    <location>
        <begin position="334"/>
        <end position="355"/>
    </location>
</feature>
<evidence type="ECO:0000313" key="11">
    <source>
        <dbReference type="Proteomes" id="UP000269692"/>
    </source>
</evidence>
<comment type="subcellular location">
    <subcellularLocation>
        <location evidence="1">Cell membrane</location>
        <topology evidence="1">Multi-pass membrane protein</topology>
    </subcellularLocation>
</comment>
<dbReference type="InterPro" id="IPR038731">
    <property type="entry name" value="RgtA/B/C-like"/>
</dbReference>
<sequence length="543" mass="58949">MPSPAWNSLRRLSSHPADAIAAALVCALAVLGCLTFSDYGLGWDDFTHSQYGELLLNYYRSHFTDRAAFSFVNLFYYGGGFDLIAAMLAKILPLELFDVRRLLGAVVGMIGFVLVWRTGRRIGGPVAGLAALCLLAVCPLYYGQMFMNAKDAPFAVTMLGVTYALVRAFDEYPRPSPYTVAVFGACIGLAIGARVLGLLAGANLVLALAVLFIIEARRRGIGQAAQRGTGFIALLALGLPLGYFMLALVWPWAVVEPTNPLVALKYYSHFWEVPWREMFEGQAISVPDMPRRYVPTLFALQMPEMFLGLFLAGAGFAAFRIVRGQEAPQARARYMLLLSAALVPIAVVMATRPAMYNGIRHFVFVTPAMALLGGLAVSAIWNVLARAPVAARGAAAAAFALGIAAPASTFRDIHPYEYTYYNSIVGGVRGADDKFMIDYWGLAFKQAAEALDQYVETHRGQLPQGRKLKVAVCGPLLAAKAEFGPQYELTYDSKTADLALVQGEFHCADVKAPVLVEVAREGVVYARVYDVRGRQVQSIVAGP</sequence>
<feature type="transmembrane region" description="Helical" evidence="8">
    <location>
        <begin position="234"/>
        <end position="253"/>
    </location>
</feature>
<keyword evidence="6 8" id="KW-1133">Transmembrane helix</keyword>
<feature type="transmembrane region" description="Helical" evidence="8">
    <location>
        <begin position="181"/>
        <end position="214"/>
    </location>
</feature>
<dbReference type="AlphaFoldDB" id="A0A3L7AHF2"/>
<evidence type="ECO:0000256" key="6">
    <source>
        <dbReference type="ARBA" id="ARBA00022989"/>
    </source>
</evidence>
<feature type="domain" description="Glycosyltransferase RgtA/B/C/D-like" evidence="9">
    <location>
        <begin position="98"/>
        <end position="235"/>
    </location>
</feature>
<feature type="transmembrane region" description="Helical" evidence="8">
    <location>
        <begin position="20"/>
        <end position="41"/>
    </location>
</feature>